<dbReference type="RefSeq" id="WP_121287650.1">
    <property type="nucleotide sequence ID" value="NZ_RCCK01000015.1"/>
</dbReference>
<dbReference type="InterPro" id="IPR018060">
    <property type="entry name" value="HTH_AraC"/>
</dbReference>
<dbReference type="EMBL" id="SOPX01000005">
    <property type="protein sequence ID" value="TFB28765.1"/>
    <property type="molecule type" value="Genomic_DNA"/>
</dbReference>
<dbReference type="OrthoDB" id="2585681at2"/>
<protein>
    <submittedName>
        <fullName evidence="5">AraC family transcriptional regulator</fullName>
    </submittedName>
</protein>
<dbReference type="Proteomes" id="UP000273898">
    <property type="component" value="Unassembled WGS sequence"/>
</dbReference>
<reference evidence="5 7" key="1">
    <citation type="submission" date="2018-10" db="EMBL/GenBank/DDBJ databases">
        <title>Genomic Encyclopedia of Archaeal and Bacterial Type Strains, Phase II (KMG-II): from individual species to whole genera.</title>
        <authorList>
            <person name="Goeker M."/>
        </authorList>
    </citation>
    <scope>NUCLEOTIDE SEQUENCE [LARGE SCALE GENOMIC DNA]</scope>
    <source>
        <strain evidence="5 7">DSM 19624</strain>
    </source>
</reference>
<dbReference type="EMBL" id="RCCK01000015">
    <property type="protein sequence ID" value="RLJ71990.1"/>
    <property type="molecule type" value="Genomic_DNA"/>
</dbReference>
<dbReference type="Pfam" id="PF02311">
    <property type="entry name" value="AraC_binding"/>
    <property type="match status" value="1"/>
</dbReference>
<dbReference type="InterPro" id="IPR014710">
    <property type="entry name" value="RmlC-like_jellyroll"/>
</dbReference>
<keyword evidence="3" id="KW-0804">Transcription</keyword>
<evidence type="ECO:0000313" key="6">
    <source>
        <dbReference type="EMBL" id="TFB28765.1"/>
    </source>
</evidence>
<dbReference type="GO" id="GO:0043565">
    <property type="term" value="F:sequence-specific DNA binding"/>
    <property type="evidence" value="ECO:0007669"/>
    <property type="project" value="InterPro"/>
</dbReference>
<evidence type="ECO:0000313" key="7">
    <source>
        <dbReference type="Proteomes" id="UP000273898"/>
    </source>
</evidence>
<proteinExistence type="predicted"/>
<sequence length="286" mass="33098">MSKKTTSIPVHSLPKEYQEDFVFKQVTPDDLNALNETEHAHRHDYHIFSLVRTGTFHIEIDFEQYQIQAPAVLYIHPSQIHRIIKIEKADVFLLGMNSENLNPDYLRKLEQVILHARSLPVKSAIYTILDQTLILCASLFERKTDKLYASVLKDCFNAFVGLIVSQYLEQIEGTDNLSRYDILTKKFKLLLERDFILIKQPSDYADALNISTSYLNECVRNATGLPVSHHIHQRIILEAKRLLYYSDKSVKEIAAELGYDDYPYFCRIFAKITGTTALAFRNKITH</sequence>
<dbReference type="Proteomes" id="UP000297429">
    <property type="component" value="Unassembled WGS sequence"/>
</dbReference>
<dbReference type="GO" id="GO:0003700">
    <property type="term" value="F:DNA-binding transcription factor activity"/>
    <property type="evidence" value="ECO:0007669"/>
    <property type="project" value="InterPro"/>
</dbReference>
<evidence type="ECO:0000256" key="1">
    <source>
        <dbReference type="ARBA" id="ARBA00023015"/>
    </source>
</evidence>
<name>A0A497XUD1_9SPHI</name>
<dbReference type="PANTHER" id="PTHR43280:SF2">
    <property type="entry name" value="HTH-TYPE TRANSCRIPTIONAL REGULATOR EXSA"/>
    <property type="match status" value="1"/>
</dbReference>
<evidence type="ECO:0000313" key="5">
    <source>
        <dbReference type="EMBL" id="RLJ71990.1"/>
    </source>
</evidence>
<dbReference type="Gene3D" id="1.10.10.60">
    <property type="entry name" value="Homeodomain-like"/>
    <property type="match status" value="1"/>
</dbReference>
<feature type="domain" description="HTH araC/xylS-type" evidence="4">
    <location>
        <begin position="185"/>
        <end position="283"/>
    </location>
</feature>
<reference evidence="6 8" key="2">
    <citation type="submission" date="2019-03" db="EMBL/GenBank/DDBJ databases">
        <authorList>
            <person name="He R.-H."/>
        </authorList>
    </citation>
    <scope>NUCLEOTIDE SEQUENCE [LARGE SCALE GENOMIC DNA]</scope>
    <source>
        <strain evidence="6 8">DSM 19624</strain>
    </source>
</reference>
<keyword evidence="1" id="KW-0805">Transcription regulation</keyword>
<keyword evidence="2" id="KW-0238">DNA-binding</keyword>
<gene>
    <name evidence="5" type="ORF">BCL90_4817</name>
    <name evidence="6" type="ORF">E3V97_21840</name>
</gene>
<dbReference type="InterPro" id="IPR009057">
    <property type="entry name" value="Homeodomain-like_sf"/>
</dbReference>
<dbReference type="InterPro" id="IPR003313">
    <property type="entry name" value="AraC-bd"/>
</dbReference>
<dbReference type="Gene3D" id="2.60.120.10">
    <property type="entry name" value="Jelly Rolls"/>
    <property type="match status" value="1"/>
</dbReference>
<comment type="caution">
    <text evidence="5">The sequence shown here is derived from an EMBL/GenBank/DDBJ whole genome shotgun (WGS) entry which is preliminary data.</text>
</comment>
<dbReference type="SUPFAM" id="SSF46689">
    <property type="entry name" value="Homeodomain-like"/>
    <property type="match status" value="1"/>
</dbReference>
<evidence type="ECO:0000259" key="4">
    <source>
        <dbReference type="PROSITE" id="PS01124"/>
    </source>
</evidence>
<dbReference type="SMART" id="SM00342">
    <property type="entry name" value="HTH_ARAC"/>
    <property type="match status" value="1"/>
</dbReference>
<evidence type="ECO:0000256" key="2">
    <source>
        <dbReference type="ARBA" id="ARBA00023125"/>
    </source>
</evidence>
<keyword evidence="8" id="KW-1185">Reference proteome</keyword>
<dbReference type="Pfam" id="PF12833">
    <property type="entry name" value="HTH_18"/>
    <property type="match status" value="1"/>
</dbReference>
<accession>A0A497XUD1</accession>
<dbReference type="SUPFAM" id="SSF51215">
    <property type="entry name" value="Regulatory protein AraC"/>
    <property type="match status" value="1"/>
</dbReference>
<evidence type="ECO:0000256" key="3">
    <source>
        <dbReference type="ARBA" id="ARBA00023163"/>
    </source>
</evidence>
<dbReference type="PANTHER" id="PTHR43280">
    <property type="entry name" value="ARAC-FAMILY TRANSCRIPTIONAL REGULATOR"/>
    <property type="match status" value="1"/>
</dbReference>
<organism evidence="5 7">
    <name type="scientific">Pedobacter alluvionis</name>
    <dbReference type="NCBI Taxonomy" id="475253"/>
    <lineage>
        <taxon>Bacteria</taxon>
        <taxon>Pseudomonadati</taxon>
        <taxon>Bacteroidota</taxon>
        <taxon>Sphingobacteriia</taxon>
        <taxon>Sphingobacteriales</taxon>
        <taxon>Sphingobacteriaceae</taxon>
        <taxon>Pedobacter</taxon>
    </lineage>
</organism>
<dbReference type="AlphaFoldDB" id="A0A497XUD1"/>
<dbReference type="PROSITE" id="PS01124">
    <property type="entry name" value="HTH_ARAC_FAMILY_2"/>
    <property type="match status" value="1"/>
</dbReference>
<dbReference type="InterPro" id="IPR037923">
    <property type="entry name" value="HTH-like"/>
</dbReference>
<evidence type="ECO:0000313" key="8">
    <source>
        <dbReference type="Proteomes" id="UP000297429"/>
    </source>
</evidence>